<dbReference type="PIRSF" id="PIRSF000110">
    <property type="entry name" value="G6PD"/>
    <property type="match status" value="1"/>
</dbReference>
<organism evidence="9 10">
    <name type="scientific">Alkalibacterium pelagium</name>
    <dbReference type="NCBI Taxonomy" id="426702"/>
    <lineage>
        <taxon>Bacteria</taxon>
        <taxon>Bacillati</taxon>
        <taxon>Bacillota</taxon>
        <taxon>Bacilli</taxon>
        <taxon>Lactobacillales</taxon>
        <taxon>Carnobacteriaceae</taxon>
        <taxon>Alkalibacterium</taxon>
    </lineage>
</organism>
<keyword evidence="4 6" id="KW-0560">Oxidoreductase</keyword>
<dbReference type="Pfam" id="PF02781">
    <property type="entry name" value="G6PD_C"/>
    <property type="match status" value="1"/>
</dbReference>
<dbReference type="SUPFAM" id="SSF51735">
    <property type="entry name" value="NAD(P)-binding Rossmann-fold domains"/>
    <property type="match status" value="1"/>
</dbReference>
<feature type="binding site" evidence="6">
    <location>
        <begin position="16"/>
        <end position="23"/>
    </location>
    <ligand>
        <name>NADP(+)</name>
        <dbReference type="ChEBI" id="CHEBI:58349"/>
    </ligand>
</feature>
<feature type="binding site" evidence="6">
    <location>
        <position position="152"/>
    </location>
    <ligand>
        <name>NADP(+)</name>
        <dbReference type="ChEBI" id="CHEBI:58349"/>
    </ligand>
</feature>
<dbReference type="UniPathway" id="UPA00115">
    <property type="reaction ID" value="UER00408"/>
</dbReference>
<dbReference type="PANTHER" id="PTHR23429:SF0">
    <property type="entry name" value="GLUCOSE-6-PHOSPHATE 1-DEHYDROGENASE"/>
    <property type="match status" value="1"/>
</dbReference>
<comment type="function">
    <text evidence="6">Catalyzes the oxidation of glucose 6-phosphate to 6-phosphogluconolactone.</text>
</comment>
<dbReference type="GO" id="GO:0009051">
    <property type="term" value="P:pentose-phosphate shunt, oxidative branch"/>
    <property type="evidence" value="ECO:0007669"/>
    <property type="project" value="TreeGrafter"/>
</dbReference>
<feature type="domain" description="Glucose-6-phosphate dehydrogenase C-terminal" evidence="8">
    <location>
        <begin position="193"/>
        <end position="474"/>
    </location>
</feature>
<keyword evidence="3 6" id="KW-0521">NADP</keyword>
<dbReference type="InterPro" id="IPR022674">
    <property type="entry name" value="G6P_DH_NAD-bd"/>
</dbReference>
<feature type="active site" description="Proton acceptor" evidence="6">
    <location>
        <position position="244"/>
    </location>
</feature>
<comment type="similarity">
    <text evidence="6">Belongs to the glucose-6-phosphate dehydrogenase family.</text>
</comment>
<feature type="domain" description="Glucose-6-phosphate dehydrogenase NAD-binding" evidence="7">
    <location>
        <begin position="13"/>
        <end position="191"/>
    </location>
</feature>
<gene>
    <name evidence="6" type="primary">zwf</name>
    <name evidence="9" type="ORF">SAMN04488099_10491</name>
</gene>
<dbReference type="NCBIfam" id="TIGR00871">
    <property type="entry name" value="zwf"/>
    <property type="match status" value="1"/>
</dbReference>
<dbReference type="InterPro" id="IPR036291">
    <property type="entry name" value="NAD(P)-bd_dom_sf"/>
</dbReference>
<proteinExistence type="inferred from homology"/>
<dbReference type="Gene3D" id="3.40.50.720">
    <property type="entry name" value="NAD(P)-binding Rossmann-like Domain"/>
    <property type="match status" value="1"/>
</dbReference>
<comment type="caution">
    <text evidence="6">Lacks conserved residue(s) required for the propagation of feature annotation.</text>
</comment>
<dbReference type="InterPro" id="IPR022675">
    <property type="entry name" value="G6P_DH_C"/>
</dbReference>
<dbReference type="STRING" id="426702.SAMN04488099_10491"/>
<feature type="binding site" evidence="6">
    <location>
        <position position="334"/>
    </location>
    <ligand>
        <name>substrate</name>
    </ligand>
</feature>
<dbReference type="OrthoDB" id="9802739at2"/>
<feature type="binding site" evidence="6">
    <location>
        <position position="220"/>
    </location>
    <ligand>
        <name>substrate</name>
    </ligand>
</feature>
<accession>A0A1H7ID09</accession>
<keyword evidence="5 6" id="KW-0119">Carbohydrate metabolism</keyword>
<evidence type="ECO:0000256" key="2">
    <source>
        <dbReference type="ARBA" id="ARBA00022526"/>
    </source>
</evidence>
<dbReference type="Gene3D" id="3.30.360.10">
    <property type="entry name" value="Dihydrodipicolinate Reductase, domain 2"/>
    <property type="match status" value="1"/>
</dbReference>
<evidence type="ECO:0000259" key="8">
    <source>
        <dbReference type="Pfam" id="PF02781"/>
    </source>
</evidence>
<dbReference type="PRINTS" id="PR00079">
    <property type="entry name" value="G6PDHDRGNASE"/>
</dbReference>
<dbReference type="EC" id="1.1.1.49" evidence="6"/>
<dbReference type="GO" id="GO:0006006">
    <property type="term" value="P:glucose metabolic process"/>
    <property type="evidence" value="ECO:0007669"/>
    <property type="project" value="UniProtKB-KW"/>
</dbReference>
<dbReference type="InterPro" id="IPR001282">
    <property type="entry name" value="G6P_DH"/>
</dbReference>
<evidence type="ECO:0000256" key="6">
    <source>
        <dbReference type="HAMAP-Rule" id="MF_00966"/>
    </source>
</evidence>
<comment type="catalytic activity">
    <reaction evidence="6">
        <text>D-glucose 6-phosphate + NADP(+) = 6-phospho-D-glucono-1,5-lactone + NADPH + H(+)</text>
        <dbReference type="Rhea" id="RHEA:15841"/>
        <dbReference type="ChEBI" id="CHEBI:15378"/>
        <dbReference type="ChEBI" id="CHEBI:57783"/>
        <dbReference type="ChEBI" id="CHEBI:57955"/>
        <dbReference type="ChEBI" id="CHEBI:58349"/>
        <dbReference type="ChEBI" id="CHEBI:61548"/>
        <dbReference type="EC" id="1.1.1.49"/>
    </reaction>
</comment>
<evidence type="ECO:0000313" key="9">
    <source>
        <dbReference type="EMBL" id="SEK60386.1"/>
    </source>
</evidence>
<feature type="binding site" evidence="6">
    <location>
        <position position="182"/>
    </location>
    <ligand>
        <name>substrate</name>
    </ligand>
</feature>
<evidence type="ECO:0000256" key="5">
    <source>
        <dbReference type="ARBA" id="ARBA00023277"/>
    </source>
</evidence>
<feature type="binding site" evidence="6">
    <location>
        <position position="239"/>
    </location>
    <ligand>
        <name>substrate</name>
    </ligand>
</feature>
<name>A0A1H7ID09_9LACT</name>
<evidence type="ECO:0000256" key="1">
    <source>
        <dbReference type="ARBA" id="ARBA00004937"/>
    </source>
</evidence>
<comment type="pathway">
    <text evidence="1 6">Carbohydrate degradation; pentose phosphate pathway; D-ribulose 5-phosphate from D-glucose 6-phosphate (oxidative stage): step 1/3.</text>
</comment>
<dbReference type="PANTHER" id="PTHR23429">
    <property type="entry name" value="GLUCOSE-6-PHOSPHATE 1-DEHYDROGENASE G6PD"/>
    <property type="match status" value="1"/>
</dbReference>
<sequence length="478" mass="55181">MIMTEKQVGGVIVLFGGTGDLAKSEIIPALYQLFQEGNFSEQFALIGVSRTEMSDQEYRDFVREAMENVVDKDTIDDSFFQHFFYQAADNTELNDFKNLSETIQKASNECEADPSYIYYYSIPPSVYDDTTKNLKESGILDYEGSHRVAVEKPFGESLESAEEYYDLLQKAFDPQEIYLVDHFLGFESLQNILVTRQANPFLEAIWNSDYIEQVQISLPEDFSIGSRGAFYDENGALLDMFQNHILQILAVVAMDLPEEMDDKELNEKKLELFKSIPSFKLEDVKEKVVRGQYDTYREEDDVPEESHTETYIAIELEIDSDRWSDVPFYVRTGKSLAENHLTVDILLKTSSKMSVDEQPRLTFSIEPQLGISMVVHQKHPTENEEVLAAAIGPDKETWKTIHFPEAYENIISDILTDSERHIGTFEQVKEQWRITDSIRKAWEDMPKPDFPNYKTGEIGPEKAEDLLKRNNHSWIYRI</sequence>
<evidence type="ECO:0000256" key="3">
    <source>
        <dbReference type="ARBA" id="ARBA00022857"/>
    </source>
</evidence>
<evidence type="ECO:0000259" key="7">
    <source>
        <dbReference type="Pfam" id="PF00479"/>
    </source>
</evidence>
<dbReference type="Proteomes" id="UP000199081">
    <property type="component" value="Unassembled WGS sequence"/>
</dbReference>
<dbReference type="SUPFAM" id="SSF55347">
    <property type="entry name" value="Glyceraldehyde-3-phosphate dehydrogenase-like, C-terminal domain"/>
    <property type="match status" value="1"/>
</dbReference>
<protein>
    <recommendedName>
        <fullName evidence="6">Glucose-6-phosphate 1-dehydrogenase</fullName>
        <shortName evidence="6">G6PD</shortName>
        <ecNumber evidence="6">1.1.1.49</ecNumber>
    </recommendedName>
</protein>
<evidence type="ECO:0000256" key="4">
    <source>
        <dbReference type="ARBA" id="ARBA00023002"/>
    </source>
</evidence>
<dbReference type="HAMAP" id="MF_00966">
    <property type="entry name" value="G6PD"/>
    <property type="match status" value="1"/>
</dbReference>
<dbReference type="EMBL" id="FNZU01000004">
    <property type="protein sequence ID" value="SEK60386.1"/>
    <property type="molecule type" value="Genomic_DNA"/>
</dbReference>
<dbReference type="GO" id="GO:0004345">
    <property type="term" value="F:glucose-6-phosphate dehydrogenase activity"/>
    <property type="evidence" value="ECO:0007669"/>
    <property type="project" value="UniProtKB-UniRule"/>
</dbReference>
<feature type="binding site" evidence="6">
    <location>
        <position position="50"/>
    </location>
    <ligand>
        <name>NADP(+)</name>
        <dbReference type="ChEBI" id="CHEBI:58349"/>
    </ligand>
</feature>
<keyword evidence="10" id="KW-1185">Reference proteome</keyword>
<dbReference type="GO" id="GO:0005829">
    <property type="term" value="C:cytosol"/>
    <property type="evidence" value="ECO:0007669"/>
    <property type="project" value="TreeGrafter"/>
</dbReference>
<evidence type="ECO:0000313" key="10">
    <source>
        <dbReference type="Proteomes" id="UP000199081"/>
    </source>
</evidence>
<dbReference type="Pfam" id="PF00479">
    <property type="entry name" value="G6PD_N"/>
    <property type="match status" value="1"/>
</dbReference>
<dbReference type="AlphaFoldDB" id="A0A1H7ID09"/>
<dbReference type="GO" id="GO:0050661">
    <property type="term" value="F:NADP binding"/>
    <property type="evidence" value="ECO:0007669"/>
    <property type="project" value="UniProtKB-UniRule"/>
</dbReference>
<keyword evidence="2 6" id="KW-0313">Glucose metabolism</keyword>
<reference evidence="10" key="1">
    <citation type="submission" date="2016-10" db="EMBL/GenBank/DDBJ databases">
        <authorList>
            <person name="Varghese N."/>
            <person name="Submissions S."/>
        </authorList>
    </citation>
    <scope>NUCLEOTIDE SEQUENCE [LARGE SCALE GENOMIC DNA]</scope>
    <source>
        <strain evidence="10">DSM 19183</strain>
    </source>
</reference>